<evidence type="ECO:0000256" key="10">
    <source>
        <dbReference type="SAM" id="MobiDB-lite"/>
    </source>
</evidence>
<organism evidence="13 14">
    <name type="scientific">Methylobacillus methanolivorans</name>
    <dbReference type="NCBI Taxonomy" id="1848927"/>
    <lineage>
        <taxon>Bacteria</taxon>
        <taxon>Pseudomonadati</taxon>
        <taxon>Pseudomonadota</taxon>
        <taxon>Betaproteobacteria</taxon>
        <taxon>Nitrosomonadales</taxon>
        <taxon>Methylophilaceae</taxon>
        <taxon>Methylobacillus</taxon>
    </lineage>
</organism>
<dbReference type="PANTHER" id="PTHR33446:SF2">
    <property type="entry name" value="PROTEIN TONB"/>
    <property type="match status" value="1"/>
</dbReference>
<comment type="subcellular location">
    <subcellularLocation>
        <location evidence="1">Cell inner membrane</location>
        <topology evidence="1">Single-pass membrane protein</topology>
        <orientation evidence="1">Periplasmic side</orientation>
    </subcellularLocation>
</comment>
<dbReference type="Pfam" id="PF03544">
    <property type="entry name" value="TonB_C"/>
    <property type="match status" value="1"/>
</dbReference>
<evidence type="ECO:0000313" key="14">
    <source>
        <dbReference type="Proteomes" id="UP001617669"/>
    </source>
</evidence>
<evidence type="ECO:0000256" key="3">
    <source>
        <dbReference type="ARBA" id="ARBA00022448"/>
    </source>
</evidence>
<evidence type="ECO:0000256" key="11">
    <source>
        <dbReference type="SAM" id="Phobius"/>
    </source>
</evidence>
<evidence type="ECO:0000256" key="7">
    <source>
        <dbReference type="ARBA" id="ARBA00022927"/>
    </source>
</evidence>
<reference evidence="13 14" key="1">
    <citation type="submission" date="2024-11" db="EMBL/GenBank/DDBJ databases">
        <authorList>
            <person name="Kaparullina E.N."/>
            <person name="Delegan Y.A."/>
            <person name="Doronina N.V."/>
        </authorList>
    </citation>
    <scope>NUCLEOTIDE SEQUENCE [LARGE SCALE GENOMIC DNA]</scope>
    <source>
        <strain evidence="13 14">7sh_L</strain>
    </source>
</reference>
<evidence type="ECO:0000256" key="9">
    <source>
        <dbReference type="ARBA" id="ARBA00023136"/>
    </source>
</evidence>
<keyword evidence="5" id="KW-0997">Cell inner membrane</keyword>
<dbReference type="PRINTS" id="PR01217">
    <property type="entry name" value="PRICHEXTENSN"/>
</dbReference>
<name>A0ABW8GIU1_9PROT</name>
<evidence type="ECO:0000256" key="8">
    <source>
        <dbReference type="ARBA" id="ARBA00022989"/>
    </source>
</evidence>
<keyword evidence="3" id="KW-0813">Transport</keyword>
<evidence type="ECO:0000256" key="5">
    <source>
        <dbReference type="ARBA" id="ARBA00022519"/>
    </source>
</evidence>
<evidence type="ECO:0000313" key="13">
    <source>
        <dbReference type="EMBL" id="MFJ5445301.1"/>
    </source>
</evidence>
<protein>
    <submittedName>
        <fullName evidence="13">Energy transducer TonB</fullName>
    </submittedName>
</protein>
<dbReference type="InterPro" id="IPR051045">
    <property type="entry name" value="TonB-dependent_transducer"/>
</dbReference>
<comment type="caution">
    <text evidence="13">The sequence shown here is derived from an EMBL/GenBank/DDBJ whole genome shotgun (WGS) entry which is preliminary data.</text>
</comment>
<dbReference type="PANTHER" id="PTHR33446">
    <property type="entry name" value="PROTEIN TONB-RELATED"/>
    <property type="match status" value="1"/>
</dbReference>
<evidence type="ECO:0000259" key="12">
    <source>
        <dbReference type="PROSITE" id="PS52015"/>
    </source>
</evidence>
<feature type="domain" description="TonB C-terminal" evidence="12">
    <location>
        <begin position="185"/>
        <end position="276"/>
    </location>
</feature>
<dbReference type="EMBL" id="JBIWXY010000001">
    <property type="protein sequence ID" value="MFJ5445301.1"/>
    <property type="molecule type" value="Genomic_DNA"/>
</dbReference>
<keyword evidence="14" id="KW-1185">Reference proteome</keyword>
<feature type="transmembrane region" description="Helical" evidence="11">
    <location>
        <begin position="60"/>
        <end position="79"/>
    </location>
</feature>
<dbReference type="NCBIfam" id="TIGR01352">
    <property type="entry name" value="tonB_Cterm"/>
    <property type="match status" value="1"/>
</dbReference>
<sequence length="276" mass="29921">MSTSALRPAGRLIESGDILPRRDELAKRVAEAGKRLDQAFALRQKEFQEEATVPGSGRNYLALGLVVIAVHVVGAYFYINAEHAPIVPKPRPVEIEIIKPVIEPPPEVKPPPPPPPPPKKVVKQPPPQPKPQPALKTPQAEPDIKPDDIVVQENTKVERTTAPVEAAPPAPPPPPEPVKEEPVTEAMGYAGYLNNPAPKYPSFAQRQGWQGTVVLRVRVLASGKVQAVEIKKSSGRKTLDEAAIEAVKGWEFAPSKRGNTPIDGWATVPIEFKLAS</sequence>
<keyword evidence="8 11" id="KW-1133">Transmembrane helix</keyword>
<evidence type="ECO:0000256" key="4">
    <source>
        <dbReference type="ARBA" id="ARBA00022475"/>
    </source>
</evidence>
<proteinExistence type="inferred from homology"/>
<evidence type="ECO:0000256" key="2">
    <source>
        <dbReference type="ARBA" id="ARBA00006555"/>
    </source>
</evidence>
<dbReference type="Gene3D" id="3.30.1150.10">
    <property type="match status" value="1"/>
</dbReference>
<evidence type="ECO:0000256" key="1">
    <source>
        <dbReference type="ARBA" id="ARBA00004383"/>
    </source>
</evidence>
<accession>A0ABW8GIU1</accession>
<dbReference type="SUPFAM" id="SSF74653">
    <property type="entry name" value="TolA/TonB C-terminal domain"/>
    <property type="match status" value="1"/>
</dbReference>
<gene>
    <name evidence="13" type="ORF">ACIKP9_03585</name>
</gene>
<dbReference type="PROSITE" id="PS52015">
    <property type="entry name" value="TONB_CTD"/>
    <property type="match status" value="1"/>
</dbReference>
<keyword evidence="4" id="KW-1003">Cell membrane</keyword>
<feature type="region of interest" description="Disordered" evidence="10">
    <location>
        <begin position="103"/>
        <end position="181"/>
    </location>
</feature>
<keyword evidence="9 11" id="KW-0472">Membrane</keyword>
<comment type="similarity">
    <text evidence="2">Belongs to the TonB family.</text>
</comment>
<dbReference type="InterPro" id="IPR037682">
    <property type="entry name" value="TonB_C"/>
</dbReference>
<dbReference type="RefSeq" id="WP_400879380.1">
    <property type="nucleotide sequence ID" value="NZ_JBIWXY010000001.1"/>
</dbReference>
<dbReference type="Proteomes" id="UP001617669">
    <property type="component" value="Unassembled WGS sequence"/>
</dbReference>
<dbReference type="InterPro" id="IPR006260">
    <property type="entry name" value="TonB/TolA_C"/>
</dbReference>
<evidence type="ECO:0000256" key="6">
    <source>
        <dbReference type="ARBA" id="ARBA00022692"/>
    </source>
</evidence>
<feature type="compositionally biased region" description="Pro residues" evidence="10">
    <location>
        <begin position="166"/>
        <end position="176"/>
    </location>
</feature>
<feature type="compositionally biased region" description="Pro residues" evidence="10">
    <location>
        <begin position="103"/>
        <end position="132"/>
    </location>
</feature>
<keyword evidence="7" id="KW-0653">Protein transport</keyword>
<keyword evidence="6 11" id="KW-0812">Transmembrane</keyword>